<evidence type="ECO:0000256" key="6">
    <source>
        <dbReference type="ARBA" id="ARBA00023316"/>
    </source>
</evidence>
<name>A0A1I4WCW1_9BACT</name>
<feature type="active site" description="Nucleophile" evidence="7">
    <location>
        <position position="193"/>
    </location>
</feature>
<proteinExistence type="inferred from homology"/>
<evidence type="ECO:0000256" key="5">
    <source>
        <dbReference type="ARBA" id="ARBA00022984"/>
    </source>
</evidence>
<evidence type="ECO:0000256" key="7">
    <source>
        <dbReference type="PROSITE-ProRule" id="PRU01373"/>
    </source>
</evidence>
<keyword evidence="10" id="KW-1185">Reference proteome</keyword>
<dbReference type="GO" id="GO:0071555">
    <property type="term" value="P:cell wall organization"/>
    <property type="evidence" value="ECO:0007669"/>
    <property type="project" value="UniProtKB-UniRule"/>
</dbReference>
<dbReference type="PANTHER" id="PTHR36699:SF1">
    <property type="entry name" value="L,D-TRANSPEPTIDASE YAFK-RELATED"/>
    <property type="match status" value="1"/>
</dbReference>
<comment type="pathway">
    <text evidence="1 7">Cell wall biogenesis; peptidoglycan biosynthesis.</text>
</comment>
<keyword evidence="3" id="KW-0808">Transferase</keyword>
<dbReference type="UniPathway" id="UPA00219"/>
<evidence type="ECO:0000313" key="10">
    <source>
        <dbReference type="Proteomes" id="UP000199611"/>
    </source>
</evidence>
<dbReference type="GO" id="GO:0008360">
    <property type="term" value="P:regulation of cell shape"/>
    <property type="evidence" value="ECO:0007669"/>
    <property type="project" value="UniProtKB-UniRule"/>
</dbReference>
<dbReference type="Gene3D" id="2.40.440.10">
    <property type="entry name" value="L,D-transpeptidase catalytic domain-like"/>
    <property type="match status" value="1"/>
</dbReference>
<dbReference type="EMBL" id="FOUU01000016">
    <property type="protein sequence ID" value="SFN11086.1"/>
    <property type="molecule type" value="Genomic_DNA"/>
</dbReference>
<evidence type="ECO:0000256" key="1">
    <source>
        <dbReference type="ARBA" id="ARBA00004752"/>
    </source>
</evidence>
<accession>A0A1I4WCW1</accession>
<dbReference type="GO" id="GO:0004180">
    <property type="term" value="F:carboxypeptidase activity"/>
    <property type="evidence" value="ECO:0007669"/>
    <property type="project" value="UniProtKB-ARBA"/>
</dbReference>
<evidence type="ECO:0000256" key="3">
    <source>
        <dbReference type="ARBA" id="ARBA00022679"/>
    </source>
</evidence>
<evidence type="ECO:0000259" key="8">
    <source>
        <dbReference type="PROSITE" id="PS52029"/>
    </source>
</evidence>
<dbReference type="InterPro" id="IPR005490">
    <property type="entry name" value="LD_TPept_cat_dom"/>
</dbReference>
<dbReference type="OrthoDB" id="9809748at2"/>
<dbReference type="GO" id="GO:0009252">
    <property type="term" value="P:peptidoglycan biosynthetic process"/>
    <property type="evidence" value="ECO:0007669"/>
    <property type="project" value="UniProtKB-UniPathway"/>
</dbReference>
<keyword evidence="6 7" id="KW-0961">Cell wall biogenesis/degradation</keyword>
<dbReference type="InterPro" id="IPR038063">
    <property type="entry name" value="Transpep_catalytic_dom"/>
</dbReference>
<dbReference type="GO" id="GO:0016740">
    <property type="term" value="F:transferase activity"/>
    <property type="evidence" value="ECO:0007669"/>
    <property type="project" value="UniProtKB-KW"/>
</dbReference>
<dbReference type="STRING" id="39841.SAMN05660836_02692"/>
<keyword evidence="5 7" id="KW-0573">Peptidoglycan synthesis</keyword>
<dbReference type="Proteomes" id="UP000199611">
    <property type="component" value="Unassembled WGS sequence"/>
</dbReference>
<dbReference type="RefSeq" id="WP_093396528.1">
    <property type="nucleotide sequence ID" value="NZ_FOUU01000016.1"/>
</dbReference>
<evidence type="ECO:0000256" key="4">
    <source>
        <dbReference type="ARBA" id="ARBA00022960"/>
    </source>
</evidence>
<feature type="active site" description="Proton donor/acceptor" evidence="7">
    <location>
        <position position="181"/>
    </location>
</feature>
<dbReference type="PANTHER" id="PTHR36699">
    <property type="entry name" value="LD-TRANSPEPTIDASE"/>
    <property type="match status" value="1"/>
</dbReference>
<dbReference type="PROSITE" id="PS51257">
    <property type="entry name" value="PROKAR_LIPOPROTEIN"/>
    <property type="match status" value="1"/>
</dbReference>
<dbReference type="SUPFAM" id="SSF141523">
    <property type="entry name" value="L,D-transpeptidase catalytic domain-like"/>
    <property type="match status" value="1"/>
</dbReference>
<dbReference type="CDD" id="cd16913">
    <property type="entry name" value="YkuD_like"/>
    <property type="match status" value="1"/>
</dbReference>
<organism evidence="9 10">
    <name type="scientific">Thermodesulforhabdus norvegica</name>
    <dbReference type="NCBI Taxonomy" id="39841"/>
    <lineage>
        <taxon>Bacteria</taxon>
        <taxon>Pseudomonadati</taxon>
        <taxon>Thermodesulfobacteriota</taxon>
        <taxon>Syntrophobacteria</taxon>
        <taxon>Syntrophobacterales</taxon>
        <taxon>Thermodesulforhabdaceae</taxon>
        <taxon>Thermodesulforhabdus</taxon>
    </lineage>
</organism>
<feature type="domain" description="L,D-TPase catalytic" evidence="8">
    <location>
        <begin position="68"/>
        <end position="217"/>
    </location>
</feature>
<dbReference type="Pfam" id="PF03734">
    <property type="entry name" value="YkuD"/>
    <property type="match status" value="1"/>
</dbReference>
<evidence type="ECO:0000256" key="2">
    <source>
        <dbReference type="ARBA" id="ARBA00005992"/>
    </source>
</evidence>
<protein>
    <submittedName>
        <fullName evidence="9">L,D-transpeptidase catalytic domain</fullName>
    </submittedName>
</protein>
<reference evidence="9 10" key="1">
    <citation type="submission" date="2016-10" db="EMBL/GenBank/DDBJ databases">
        <authorList>
            <person name="de Groot N.N."/>
        </authorList>
    </citation>
    <scope>NUCLEOTIDE SEQUENCE [LARGE SCALE GENOMIC DNA]</scope>
    <source>
        <strain evidence="9 10">DSM 9990</strain>
    </source>
</reference>
<keyword evidence="4 7" id="KW-0133">Cell shape</keyword>
<comment type="similarity">
    <text evidence="2">Belongs to the YkuD family.</text>
</comment>
<gene>
    <name evidence="9" type="ORF">SAMN05660836_02692</name>
</gene>
<sequence length="218" mass="24136">MPFRLGFVVRVLIIGLLSHSLAGCSFLVDDSSKKASNRQQVSGKSTIRIRDRVVKVDYLRPLGAIKDPRIVIVKSKRRLYLYDGDVLVREYPVALGKNPQGHKTKEGDGKTPEGRYLICKKNGNSKFYKSLGINYPLPSDAEKAFIEGRISEEQYKAIVMAHNLGLPPPWDTPLGGAIFIHGGGAHEDWTDGCVALYNSDMDEVFAVSKIGTPVFIYP</sequence>
<evidence type="ECO:0000313" key="9">
    <source>
        <dbReference type="EMBL" id="SFN11086.1"/>
    </source>
</evidence>
<dbReference type="AlphaFoldDB" id="A0A1I4WCW1"/>
<dbReference type="PROSITE" id="PS52029">
    <property type="entry name" value="LD_TPASE"/>
    <property type="match status" value="1"/>
</dbReference>